<keyword evidence="3" id="KW-1185">Reference proteome</keyword>
<dbReference type="Proteomes" id="UP001589693">
    <property type="component" value="Unassembled WGS sequence"/>
</dbReference>
<evidence type="ECO:0000313" key="2">
    <source>
        <dbReference type="EMBL" id="MFB9908402.1"/>
    </source>
</evidence>
<proteinExistence type="predicted"/>
<reference evidence="2 3" key="1">
    <citation type="submission" date="2024-09" db="EMBL/GenBank/DDBJ databases">
        <authorList>
            <person name="Sun Q."/>
            <person name="Mori K."/>
        </authorList>
    </citation>
    <scope>NUCLEOTIDE SEQUENCE [LARGE SCALE GENOMIC DNA]</scope>
    <source>
        <strain evidence="2 3">TBRC 7907</strain>
    </source>
</reference>
<evidence type="ECO:0000256" key="1">
    <source>
        <dbReference type="SAM" id="Phobius"/>
    </source>
</evidence>
<accession>A0ABV6A5F8</accession>
<comment type="caution">
    <text evidence="2">The sequence shown here is derived from an EMBL/GenBank/DDBJ whole genome shotgun (WGS) entry which is preliminary data.</text>
</comment>
<feature type="transmembrane region" description="Helical" evidence="1">
    <location>
        <begin position="63"/>
        <end position="83"/>
    </location>
</feature>
<feature type="transmembrane region" description="Helical" evidence="1">
    <location>
        <begin position="28"/>
        <end position="51"/>
    </location>
</feature>
<keyword evidence="1" id="KW-1133">Transmembrane helix</keyword>
<keyword evidence="1" id="KW-0472">Membrane</keyword>
<dbReference type="RefSeq" id="WP_377860087.1">
    <property type="nucleotide sequence ID" value="NZ_JBHLZU010000027.1"/>
</dbReference>
<protein>
    <submittedName>
        <fullName evidence="2">Uncharacterized protein</fullName>
    </submittedName>
</protein>
<evidence type="ECO:0000313" key="3">
    <source>
        <dbReference type="Proteomes" id="UP001589693"/>
    </source>
</evidence>
<sequence length="90" mass="9582">MSGLFLFTLLWVLIALIPVPSPGTRRTLLLLVVGLSVAAIGYTFFQFTAAGMDQRDDDGDRNLLNTALLVAGPGALVALLRLATASHDRT</sequence>
<gene>
    <name evidence="2" type="ORF">ACFFQA_31080</name>
</gene>
<name>A0ABV6A5F8_9PSEU</name>
<organism evidence="2 3">
    <name type="scientific">Allokutzneria oryzae</name>
    <dbReference type="NCBI Taxonomy" id="1378989"/>
    <lineage>
        <taxon>Bacteria</taxon>
        <taxon>Bacillati</taxon>
        <taxon>Actinomycetota</taxon>
        <taxon>Actinomycetes</taxon>
        <taxon>Pseudonocardiales</taxon>
        <taxon>Pseudonocardiaceae</taxon>
        <taxon>Allokutzneria</taxon>
    </lineage>
</organism>
<keyword evidence="1" id="KW-0812">Transmembrane</keyword>
<dbReference type="EMBL" id="JBHLZU010000027">
    <property type="protein sequence ID" value="MFB9908402.1"/>
    <property type="molecule type" value="Genomic_DNA"/>
</dbReference>